<reference evidence="2" key="1">
    <citation type="journal article" date="2022" name="Int. J. Mol. Sci.">
        <title>Draft Genome of Tanacetum Coccineum: Genomic Comparison of Closely Related Tanacetum-Family Plants.</title>
        <authorList>
            <person name="Yamashiro T."/>
            <person name="Shiraishi A."/>
            <person name="Nakayama K."/>
            <person name="Satake H."/>
        </authorList>
    </citation>
    <scope>NUCLEOTIDE SEQUENCE</scope>
</reference>
<proteinExistence type="predicted"/>
<feature type="region of interest" description="Disordered" evidence="1">
    <location>
        <begin position="71"/>
        <end position="104"/>
    </location>
</feature>
<evidence type="ECO:0000313" key="2">
    <source>
        <dbReference type="EMBL" id="GJT03635.1"/>
    </source>
</evidence>
<accession>A0ABQ5ALT0</accession>
<organism evidence="2 3">
    <name type="scientific">Tanacetum coccineum</name>
    <dbReference type="NCBI Taxonomy" id="301880"/>
    <lineage>
        <taxon>Eukaryota</taxon>
        <taxon>Viridiplantae</taxon>
        <taxon>Streptophyta</taxon>
        <taxon>Embryophyta</taxon>
        <taxon>Tracheophyta</taxon>
        <taxon>Spermatophyta</taxon>
        <taxon>Magnoliopsida</taxon>
        <taxon>eudicotyledons</taxon>
        <taxon>Gunneridae</taxon>
        <taxon>Pentapetalae</taxon>
        <taxon>asterids</taxon>
        <taxon>campanulids</taxon>
        <taxon>Asterales</taxon>
        <taxon>Asteraceae</taxon>
        <taxon>Asteroideae</taxon>
        <taxon>Anthemideae</taxon>
        <taxon>Anthemidinae</taxon>
        <taxon>Tanacetum</taxon>
    </lineage>
</organism>
<gene>
    <name evidence="2" type="ORF">Tco_0838097</name>
</gene>
<protein>
    <submittedName>
        <fullName evidence="2">Uncharacterized protein</fullName>
    </submittedName>
</protein>
<dbReference type="Proteomes" id="UP001151760">
    <property type="component" value="Unassembled WGS sequence"/>
</dbReference>
<evidence type="ECO:0000313" key="3">
    <source>
        <dbReference type="Proteomes" id="UP001151760"/>
    </source>
</evidence>
<reference evidence="2" key="2">
    <citation type="submission" date="2022-01" db="EMBL/GenBank/DDBJ databases">
        <authorList>
            <person name="Yamashiro T."/>
            <person name="Shiraishi A."/>
            <person name="Satake H."/>
            <person name="Nakayama K."/>
        </authorList>
    </citation>
    <scope>NUCLEOTIDE SEQUENCE</scope>
</reference>
<comment type="caution">
    <text evidence="2">The sequence shown here is derived from an EMBL/GenBank/DDBJ whole genome shotgun (WGS) entry which is preliminary data.</text>
</comment>
<feature type="compositionally biased region" description="Acidic residues" evidence="1">
    <location>
        <begin position="95"/>
        <end position="104"/>
    </location>
</feature>
<sequence>MDEVCSICCVKAGNSFVNDPNLNSSNDSPNFFNHPLQPQMYSCELCGNDSHHGYDCPPRFPLLNKYIQEKQEEKNNVEEQAAKVSSQYLKPPIYYDDDDDDEESSIPLRDIISELPLSISITPVLPTKEPDDFLSMGDEHLSTISETESNEVIKSSVEDLMDVITAYEVSY</sequence>
<feature type="compositionally biased region" description="Basic and acidic residues" evidence="1">
    <location>
        <begin position="71"/>
        <end position="81"/>
    </location>
</feature>
<evidence type="ECO:0000256" key="1">
    <source>
        <dbReference type="SAM" id="MobiDB-lite"/>
    </source>
</evidence>
<dbReference type="EMBL" id="BQNB010012444">
    <property type="protein sequence ID" value="GJT03635.1"/>
    <property type="molecule type" value="Genomic_DNA"/>
</dbReference>
<keyword evidence="3" id="KW-1185">Reference proteome</keyword>
<name>A0ABQ5ALT0_9ASTR</name>